<protein>
    <submittedName>
        <fullName evidence="1">Uncharacterized protein</fullName>
    </submittedName>
</protein>
<dbReference type="GO" id="GO:0003824">
    <property type="term" value="F:catalytic activity"/>
    <property type="evidence" value="ECO:0007669"/>
    <property type="project" value="InterPro"/>
</dbReference>
<comment type="caution">
    <text evidence="1">The sequence shown here is derived from an EMBL/GenBank/DDBJ whole genome shotgun (WGS) entry which is preliminary data.</text>
</comment>
<proteinExistence type="predicted"/>
<accession>A0A2P6NBQ2</accession>
<sequence length="234" mass="26862">TALTLLSLYLEHSKDDEQVFNELKPQAALSPASAKYPPSLFNLLRKTLGKDAADSIKVRERADSVEIKDKDLLLSAIKLYPSFYEGVDRIAWLVTDMRDKKEKAIDVLQRMYKEYPPFRYSIENKETALIIRNKKGELKSILEETEAEAELSKSWILKINGQENLVSKTMTQDFNSPELYLLHKIQARWMSKYRQLQEKKTPANNRQTQTQLHQLNLGIQMSILAISEALGFGG</sequence>
<reference evidence="1 2" key="1">
    <citation type="journal article" date="2018" name="Genome Biol. Evol.">
        <title>Multiple Roots of Fruiting Body Formation in Amoebozoa.</title>
        <authorList>
            <person name="Hillmann F."/>
            <person name="Forbes G."/>
            <person name="Novohradska S."/>
            <person name="Ferling I."/>
            <person name="Riege K."/>
            <person name="Groth M."/>
            <person name="Westermann M."/>
            <person name="Marz M."/>
            <person name="Spaller T."/>
            <person name="Winckler T."/>
            <person name="Schaap P."/>
            <person name="Glockner G."/>
        </authorList>
    </citation>
    <scope>NUCLEOTIDE SEQUENCE [LARGE SCALE GENOMIC DNA]</scope>
    <source>
        <strain evidence="1 2">Jena</strain>
    </source>
</reference>
<dbReference type="InterPro" id="IPR015813">
    <property type="entry name" value="Pyrv/PenolPyrv_kinase-like_dom"/>
</dbReference>
<organism evidence="1 2">
    <name type="scientific">Planoprotostelium fungivorum</name>
    <dbReference type="NCBI Taxonomy" id="1890364"/>
    <lineage>
        <taxon>Eukaryota</taxon>
        <taxon>Amoebozoa</taxon>
        <taxon>Evosea</taxon>
        <taxon>Variosea</taxon>
        <taxon>Cavosteliida</taxon>
        <taxon>Cavosteliaceae</taxon>
        <taxon>Planoprotostelium</taxon>
    </lineage>
</organism>
<evidence type="ECO:0000313" key="2">
    <source>
        <dbReference type="Proteomes" id="UP000241769"/>
    </source>
</evidence>
<dbReference type="SUPFAM" id="SSF51621">
    <property type="entry name" value="Phosphoenolpyruvate/pyruvate domain"/>
    <property type="match status" value="1"/>
</dbReference>
<feature type="non-terminal residue" evidence="1">
    <location>
        <position position="1"/>
    </location>
</feature>
<evidence type="ECO:0000313" key="1">
    <source>
        <dbReference type="EMBL" id="PRP81386.1"/>
    </source>
</evidence>
<keyword evidence="2" id="KW-1185">Reference proteome</keyword>
<dbReference type="AlphaFoldDB" id="A0A2P6NBQ2"/>
<dbReference type="InParanoid" id="A0A2P6NBQ2"/>
<gene>
    <name evidence="1" type="ORF">PROFUN_11007</name>
</gene>
<name>A0A2P6NBQ2_9EUKA</name>
<dbReference type="EMBL" id="MDYQ01000126">
    <property type="protein sequence ID" value="PRP81386.1"/>
    <property type="molecule type" value="Genomic_DNA"/>
</dbReference>
<dbReference type="Proteomes" id="UP000241769">
    <property type="component" value="Unassembled WGS sequence"/>
</dbReference>